<reference evidence="2" key="1">
    <citation type="submission" date="2022-06" db="EMBL/GenBank/DDBJ databases">
        <authorList>
            <consortium name="SYNGENTA / RWTH Aachen University"/>
        </authorList>
    </citation>
    <scope>NUCLEOTIDE SEQUENCE</scope>
</reference>
<sequence length="185" mass="20135">MQPSPSNFKQLTRTTHIAFGKLSLEIQVAVGLSRLGSNGNGDSIGKIQMIFGAGEGTAVLYTKWGIQAIHNLKDYKVKWPSKEEQKESSQVMQLEGFPNCVRFVDGKSLTLSQKPALDGNSLAAAAANNYHIEDFTIEVLNIIIHMLQGSYRRVGNLDPELKFLSRPGPPKSPVTTASRALKAGP</sequence>
<evidence type="ECO:0000313" key="2">
    <source>
        <dbReference type="EMBL" id="CAH7675501.1"/>
    </source>
</evidence>
<protein>
    <submittedName>
        <fullName evidence="2">Uncharacterized protein</fullName>
    </submittedName>
</protein>
<accession>A0AAV0B3H9</accession>
<comment type="caution">
    <text evidence="2">The sequence shown here is derived from an EMBL/GenBank/DDBJ whole genome shotgun (WGS) entry which is preliminary data.</text>
</comment>
<organism evidence="2 3">
    <name type="scientific">Phakopsora pachyrhizi</name>
    <name type="common">Asian soybean rust disease fungus</name>
    <dbReference type="NCBI Taxonomy" id="170000"/>
    <lineage>
        <taxon>Eukaryota</taxon>
        <taxon>Fungi</taxon>
        <taxon>Dikarya</taxon>
        <taxon>Basidiomycota</taxon>
        <taxon>Pucciniomycotina</taxon>
        <taxon>Pucciniomycetes</taxon>
        <taxon>Pucciniales</taxon>
        <taxon>Phakopsoraceae</taxon>
        <taxon>Phakopsora</taxon>
    </lineage>
</organism>
<dbReference type="EMBL" id="CALTRL010002351">
    <property type="protein sequence ID" value="CAH7675501.1"/>
    <property type="molecule type" value="Genomic_DNA"/>
</dbReference>
<keyword evidence="3" id="KW-1185">Reference proteome</keyword>
<gene>
    <name evidence="2" type="ORF">PPACK8108_LOCUS10520</name>
</gene>
<evidence type="ECO:0000256" key="1">
    <source>
        <dbReference type="SAM" id="MobiDB-lite"/>
    </source>
</evidence>
<proteinExistence type="predicted"/>
<feature type="region of interest" description="Disordered" evidence="1">
    <location>
        <begin position="164"/>
        <end position="185"/>
    </location>
</feature>
<name>A0AAV0B3H9_PHAPC</name>
<dbReference type="Proteomes" id="UP001153365">
    <property type="component" value="Unassembled WGS sequence"/>
</dbReference>
<dbReference type="AlphaFoldDB" id="A0AAV0B3H9"/>
<evidence type="ECO:0000313" key="3">
    <source>
        <dbReference type="Proteomes" id="UP001153365"/>
    </source>
</evidence>